<comment type="function">
    <text evidence="12">Fluoride-specific ion channel. Important for reducing fluoride concentration in the cell, thus reducing its toxicity.</text>
</comment>
<comment type="activity regulation">
    <text evidence="12">Na(+) is not transported, but it plays an essential structural role and its presence is essential for fluoride channel function.</text>
</comment>
<evidence type="ECO:0000256" key="11">
    <source>
        <dbReference type="ARBA" id="ARBA00035585"/>
    </source>
</evidence>
<evidence type="ECO:0000256" key="10">
    <source>
        <dbReference type="ARBA" id="ARBA00035120"/>
    </source>
</evidence>
<feature type="binding site" evidence="12">
    <location>
        <position position="104"/>
    </location>
    <ligand>
        <name>Na(+)</name>
        <dbReference type="ChEBI" id="CHEBI:29101"/>
        <note>structural</note>
    </ligand>
</feature>
<feature type="transmembrane region" description="Helical" evidence="12">
    <location>
        <begin position="57"/>
        <end position="78"/>
    </location>
</feature>
<keyword evidence="2 12" id="KW-1003">Cell membrane</keyword>
<evidence type="ECO:0000256" key="5">
    <source>
        <dbReference type="ARBA" id="ARBA00022989"/>
    </source>
</evidence>
<feature type="transmembrane region" description="Helical" evidence="12">
    <location>
        <begin position="90"/>
        <end position="109"/>
    </location>
</feature>
<proteinExistence type="inferred from homology"/>
<keyword evidence="3" id="KW-0997">Cell inner membrane</keyword>
<dbReference type="AlphaFoldDB" id="C4WL12"/>
<keyword evidence="7 12" id="KW-0406">Ion transport</keyword>
<dbReference type="HAMAP" id="MF_00454">
    <property type="entry name" value="FluC"/>
    <property type="match status" value="1"/>
</dbReference>
<keyword evidence="5 12" id="KW-1133">Transmembrane helix</keyword>
<gene>
    <name evidence="12 13" type="primary">crcB</name>
    <name evidence="12" type="synonym">fluC</name>
    <name evidence="13" type="ORF">OINT_2000704</name>
</gene>
<accession>C4WL12</accession>
<evidence type="ECO:0000256" key="8">
    <source>
        <dbReference type="ARBA" id="ARBA00023136"/>
    </source>
</evidence>
<dbReference type="Pfam" id="PF02537">
    <property type="entry name" value="CRCB"/>
    <property type="match status" value="1"/>
</dbReference>
<dbReference type="InterPro" id="IPR003691">
    <property type="entry name" value="FluC"/>
</dbReference>
<sequence length="167" mass="18171">MKQDTYQASGSRRRSLYPLLNGHRTMQATLVVALGGAIGSVARYWLALLMLPVSRELPWGTIVVNIIGSFAISFFGALTLEQGRFPIPEIWRIAFMVGVCGGFTTFSSFSLQTMDLLRAGQPGKALFNIGFSVVLCLIAVWLGLLAAERFNGGIEQVAQNVIEEEAS</sequence>
<evidence type="ECO:0000256" key="3">
    <source>
        <dbReference type="ARBA" id="ARBA00022519"/>
    </source>
</evidence>
<evidence type="ECO:0000256" key="2">
    <source>
        <dbReference type="ARBA" id="ARBA00022475"/>
    </source>
</evidence>
<dbReference type="GO" id="GO:0140114">
    <property type="term" value="P:cellular detoxification of fluoride"/>
    <property type="evidence" value="ECO:0007669"/>
    <property type="project" value="UniProtKB-UniRule"/>
</dbReference>
<comment type="caution">
    <text evidence="13">The sequence shown here is derived from an EMBL/GenBank/DDBJ whole genome shotgun (WGS) entry which is preliminary data.</text>
</comment>
<evidence type="ECO:0000256" key="6">
    <source>
        <dbReference type="ARBA" id="ARBA00023053"/>
    </source>
</evidence>
<protein>
    <recommendedName>
        <fullName evidence="12">Fluoride-specific ion channel FluC</fullName>
    </recommendedName>
</protein>
<keyword evidence="12" id="KW-0813">Transport</keyword>
<evidence type="ECO:0000256" key="1">
    <source>
        <dbReference type="ARBA" id="ARBA00004651"/>
    </source>
</evidence>
<evidence type="ECO:0000313" key="13">
    <source>
        <dbReference type="EMBL" id="EEQ93546.1"/>
    </source>
</evidence>
<name>C4WL12_9HYPH</name>
<keyword evidence="8 12" id="KW-0472">Membrane</keyword>
<comment type="catalytic activity">
    <reaction evidence="11">
        <text>fluoride(in) = fluoride(out)</text>
        <dbReference type="Rhea" id="RHEA:76159"/>
        <dbReference type="ChEBI" id="CHEBI:17051"/>
    </reaction>
    <physiologicalReaction direction="left-to-right" evidence="11">
        <dbReference type="Rhea" id="RHEA:76160"/>
    </physiologicalReaction>
</comment>
<dbReference type="NCBIfam" id="NF010802">
    <property type="entry name" value="PRK14206.1"/>
    <property type="match status" value="1"/>
</dbReference>
<dbReference type="Proteomes" id="UP000004386">
    <property type="component" value="Unassembled WGS sequence"/>
</dbReference>
<evidence type="ECO:0000256" key="4">
    <source>
        <dbReference type="ARBA" id="ARBA00022692"/>
    </source>
</evidence>
<keyword evidence="9 12" id="KW-0407">Ion channel</keyword>
<feature type="binding site" evidence="12">
    <location>
        <position position="101"/>
    </location>
    <ligand>
        <name>Na(+)</name>
        <dbReference type="ChEBI" id="CHEBI:29101"/>
        <note>structural</note>
    </ligand>
</feature>
<keyword evidence="4 12" id="KW-0812">Transmembrane</keyword>
<dbReference type="PANTHER" id="PTHR28259:SF1">
    <property type="entry name" value="FLUORIDE EXPORT PROTEIN 1-RELATED"/>
    <property type="match status" value="1"/>
</dbReference>
<dbReference type="NCBIfam" id="TIGR00494">
    <property type="entry name" value="crcB"/>
    <property type="match status" value="1"/>
</dbReference>
<dbReference type="GO" id="GO:0046872">
    <property type="term" value="F:metal ion binding"/>
    <property type="evidence" value="ECO:0007669"/>
    <property type="project" value="UniProtKB-KW"/>
</dbReference>
<comment type="similarity">
    <text evidence="10 12">Belongs to the fluoride channel Fluc/FEX (TC 1.A.43) family.</text>
</comment>
<reference evidence="13 14" key="1">
    <citation type="submission" date="2009-05" db="EMBL/GenBank/DDBJ databases">
        <authorList>
            <person name="Setubal J.C."/>
            <person name="Boyle S."/>
            <person name="Crasta O.R."/>
            <person name="Gillespie J.J."/>
            <person name="Kenyon R.W."/>
            <person name="Lu J."/>
            <person name="Mane S."/>
            <person name="Nagrani S."/>
            <person name="Shallom J.M."/>
            <person name="Shallom S."/>
            <person name="Shukla M."/>
            <person name="Snyder E.E."/>
            <person name="Sobral B.W."/>
            <person name="Wattam A.R."/>
            <person name="Will R."/>
            <person name="Williams K."/>
            <person name="Yoo H."/>
            <person name="Munk C."/>
            <person name="Tapia R."/>
            <person name="Green L."/>
            <person name="Rogers Y."/>
            <person name="Detter J.C."/>
            <person name="Bruce D."/>
            <person name="Brettin T.S."/>
            <person name="Tsolis R."/>
        </authorList>
    </citation>
    <scope>NUCLEOTIDE SEQUENCE [LARGE SCALE GENOMIC DNA]</scope>
    <source>
        <strain evidence="13 14">LMG 3301</strain>
    </source>
</reference>
<dbReference type="PANTHER" id="PTHR28259">
    <property type="entry name" value="FLUORIDE EXPORT PROTEIN 1-RELATED"/>
    <property type="match status" value="1"/>
</dbReference>
<evidence type="ECO:0000256" key="9">
    <source>
        <dbReference type="ARBA" id="ARBA00023303"/>
    </source>
</evidence>
<organism evidence="13 14">
    <name type="scientific">Brucella intermedia LMG 3301</name>
    <dbReference type="NCBI Taxonomy" id="641118"/>
    <lineage>
        <taxon>Bacteria</taxon>
        <taxon>Pseudomonadati</taxon>
        <taxon>Pseudomonadota</taxon>
        <taxon>Alphaproteobacteria</taxon>
        <taxon>Hyphomicrobiales</taxon>
        <taxon>Brucellaceae</taxon>
        <taxon>Brucella/Ochrobactrum group</taxon>
        <taxon>Brucella</taxon>
    </lineage>
</organism>
<evidence type="ECO:0000256" key="7">
    <source>
        <dbReference type="ARBA" id="ARBA00023065"/>
    </source>
</evidence>
<evidence type="ECO:0000313" key="14">
    <source>
        <dbReference type="Proteomes" id="UP000004386"/>
    </source>
</evidence>
<dbReference type="GO" id="GO:0062054">
    <property type="term" value="F:fluoride channel activity"/>
    <property type="evidence" value="ECO:0007669"/>
    <property type="project" value="UniProtKB-UniRule"/>
</dbReference>
<feature type="transmembrane region" description="Helical" evidence="12">
    <location>
        <begin position="129"/>
        <end position="147"/>
    </location>
</feature>
<keyword evidence="12" id="KW-0479">Metal-binding</keyword>
<dbReference type="EMBL" id="ACQA01000002">
    <property type="protein sequence ID" value="EEQ93546.1"/>
    <property type="molecule type" value="Genomic_DNA"/>
</dbReference>
<comment type="subcellular location">
    <subcellularLocation>
        <location evidence="1 12">Cell membrane</location>
        <topology evidence="1 12">Multi-pass membrane protein</topology>
    </subcellularLocation>
</comment>
<evidence type="ECO:0000256" key="12">
    <source>
        <dbReference type="HAMAP-Rule" id="MF_00454"/>
    </source>
</evidence>
<dbReference type="HOGENOM" id="CLU_114342_3_0_5"/>
<keyword evidence="6 12" id="KW-0915">Sodium</keyword>
<dbReference type="GO" id="GO:0005886">
    <property type="term" value="C:plasma membrane"/>
    <property type="evidence" value="ECO:0007669"/>
    <property type="project" value="UniProtKB-SubCell"/>
</dbReference>
<feature type="transmembrane region" description="Helical" evidence="12">
    <location>
        <begin position="28"/>
        <end position="51"/>
    </location>
</feature>